<accession>A0A8J3Q2H8</accession>
<feature type="chain" id="PRO_5035165194" evidence="1">
    <location>
        <begin position="31"/>
        <end position="152"/>
    </location>
</feature>
<evidence type="ECO:0000313" key="2">
    <source>
        <dbReference type="EMBL" id="GIH02673.1"/>
    </source>
</evidence>
<dbReference type="EMBL" id="BONY01000003">
    <property type="protein sequence ID" value="GIH02673.1"/>
    <property type="molecule type" value="Genomic_DNA"/>
</dbReference>
<gene>
    <name evidence="2" type="ORF">Rhe02_07400</name>
</gene>
<keyword evidence="1" id="KW-0732">Signal</keyword>
<comment type="caution">
    <text evidence="2">The sequence shown here is derived from an EMBL/GenBank/DDBJ whole genome shotgun (WGS) entry which is preliminary data.</text>
</comment>
<sequence>MRFRRFFATALATMVAGALAVIAVPQPAAADGPVYVALLWVRCQDDTGEWGADEILLEIGGNPGTPAGILNSMHVGDTKYVYPAPPGYQPSQEIVGDATWIWVWERDDPNNRGSWDLQGVIEVRRDLVNTGEHEGYAFWDGQFIVRYTVVGG</sequence>
<feature type="signal peptide" evidence="1">
    <location>
        <begin position="1"/>
        <end position="30"/>
    </location>
</feature>
<reference evidence="2" key="1">
    <citation type="submission" date="2021-01" db="EMBL/GenBank/DDBJ databases">
        <title>Whole genome shotgun sequence of Rhizocola hellebori NBRC 109834.</title>
        <authorList>
            <person name="Komaki H."/>
            <person name="Tamura T."/>
        </authorList>
    </citation>
    <scope>NUCLEOTIDE SEQUENCE</scope>
    <source>
        <strain evidence="2">NBRC 109834</strain>
    </source>
</reference>
<dbReference type="AlphaFoldDB" id="A0A8J3Q2H8"/>
<dbReference type="Proteomes" id="UP000612899">
    <property type="component" value="Unassembled WGS sequence"/>
</dbReference>
<evidence type="ECO:0000313" key="3">
    <source>
        <dbReference type="Proteomes" id="UP000612899"/>
    </source>
</evidence>
<dbReference type="RefSeq" id="WP_203906607.1">
    <property type="nucleotide sequence ID" value="NZ_BONY01000003.1"/>
</dbReference>
<evidence type="ECO:0000256" key="1">
    <source>
        <dbReference type="SAM" id="SignalP"/>
    </source>
</evidence>
<keyword evidence="3" id="KW-1185">Reference proteome</keyword>
<name>A0A8J3Q2H8_9ACTN</name>
<proteinExistence type="predicted"/>
<protein>
    <submittedName>
        <fullName evidence="2">Uncharacterized protein</fullName>
    </submittedName>
</protein>
<organism evidence="2 3">
    <name type="scientific">Rhizocola hellebori</name>
    <dbReference type="NCBI Taxonomy" id="1392758"/>
    <lineage>
        <taxon>Bacteria</taxon>
        <taxon>Bacillati</taxon>
        <taxon>Actinomycetota</taxon>
        <taxon>Actinomycetes</taxon>
        <taxon>Micromonosporales</taxon>
        <taxon>Micromonosporaceae</taxon>
        <taxon>Rhizocola</taxon>
    </lineage>
</organism>